<dbReference type="EMBL" id="JAFREP010000046">
    <property type="protein sequence ID" value="MBO1322951.1"/>
    <property type="molecule type" value="Genomic_DNA"/>
</dbReference>
<dbReference type="Proteomes" id="UP000664417">
    <property type="component" value="Unassembled WGS sequence"/>
</dbReference>
<dbReference type="Gene3D" id="2.60.40.3440">
    <property type="match status" value="1"/>
</dbReference>
<feature type="domain" description="Cytochrome C Planctomycete-type" evidence="1">
    <location>
        <begin position="250"/>
        <end position="304"/>
    </location>
</feature>
<evidence type="ECO:0000313" key="3">
    <source>
        <dbReference type="Proteomes" id="UP000664417"/>
    </source>
</evidence>
<evidence type="ECO:0000313" key="2">
    <source>
        <dbReference type="EMBL" id="MBO1322951.1"/>
    </source>
</evidence>
<organism evidence="2 3">
    <name type="scientific">Acanthopleuribacter pedis</name>
    <dbReference type="NCBI Taxonomy" id="442870"/>
    <lineage>
        <taxon>Bacteria</taxon>
        <taxon>Pseudomonadati</taxon>
        <taxon>Acidobacteriota</taxon>
        <taxon>Holophagae</taxon>
        <taxon>Acanthopleuribacterales</taxon>
        <taxon>Acanthopleuribacteraceae</taxon>
        <taxon>Acanthopleuribacter</taxon>
    </lineage>
</organism>
<dbReference type="InterPro" id="IPR011429">
    <property type="entry name" value="Cyt_c_Planctomycete-type"/>
</dbReference>
<reference evidence="2" key="1">
    <citation type="submission" date="2021-03" db="EMBL/GenBank/DDBJ databases">
        <authorList>
            <person name="Wang G."/>
        </authorList>
    </citation>
    <scope>NUCLEOTIDE SEQUENCE</scope>
    <source>
        <strain evidence="2">KCTC 12899</strain>
    </source>
</reference>
<dbReference type="RefSeq" id="WP_207862923.1">
    <property type="nucleotide sequence ID" value="NZ_JAFREP010000046.1"/>
</dbReference>
<evidence type="ECO:0000259" key="1">
    <source>
        <dbReference type="Pfam" id="PF07635"/>
    </source>
</evidence>
<proteinExistence type="predicted"/>
<keyword evidence="3" id="KW-1185">Reference proteome</keyword>
<comment type="caution">
    <text evidence="2">The sequence shown here is derived from an EMBL/GenBank/DDBJ whole genome shotgun (WGS) entry which is preliminary data.</text>
</comment>
<gene>
    <name evidence="2" type="ORF">J3U88_31085</name>
</gene>
<name>A0A8J7QC54_9BACT</name>
<dbReference type="PROSITE" id="PS00018">
    <property type="entry name" value="EF_HAND_1"/>
    <property type="match status" value="1"/>
</dbReference>
<dbReference type="InterPro" id="IPR018247">
    <property type="entry name" value="EF_Hand_1_Ca_BS"/>
</dbReference>
<dbReference type="AlphaFoldDB" id="A0A8J7QC54"/>
<accession>A0A8J7QC54</accession>
<sequence>MIALFTLVFFQAGIDAGPAGFSCGQSITTLSAAPIDPPANHRVQWVGAPEPGIFYTVNPTESTEYRVQLIDLDSDAVYEDTTWVLVHPGNPDISSDGDLNGDDWAVFYANWQNETAAADLDPNNDGRVDILDWFYFCNFDARPENTPPNLSIGQTSAETIRNVSASISFQMTDAEQIPTLTTVDPPANGSIIPINNQIRYFPNQDFVGIDRFAVAADDGYLTTEPISVEVSVIIPETWADLKADIFDVHCESCHMAATEGGFSLNTYELAQAGGNSGRPGFVSGEPEQSSIYTRVAADQMPPPDAAAPLSEAQKERIRLWIIRGVLE</sequence>
<protein>
    <recommendedName>
        <fullName evidence="1">Cytochrome C Planctomycete-type domain-containing protein</fullName>
    </recommendedName>
</protein>
<dbReference type="Pfam" id="PF07635">
    <property type="entry name" value="PSCyt1"/>
    <property type="match status" value="1"/>
</dbReference>